<feature type="compositionally biased region" description="Basic and acidic residues" evidence="1">
    <location>
        <begin position="18"/>
        <end position="27"/>
    </location>
</feature>
<evidence type="ECO:0000313" key="3">
    <source>
        <dbReference type="EMBL" id="CAD9631794.1"/>
    </source>
</evidence>
<accession>A0A6U3ZRW6</accession>
<feature type="region of interest" description="Disordered" evidence="1">
    <location>
        <begin position="1"/>
        <end position="80"/>
    </location>
</feature>
<sequence>MPPYSELQEPVTPTYDHANSDAKDMHNDGISPSVVAPSDLPGPPFHDSPTGATNASERQPRRPRRRVKSMPVDSAGAQDFFGCSATSSRRYERHGSAPQAFIQSKPDTLLLLQENESIEEFAEEDAAEDPTQVVSENVREDVKADAVKAEVDDTSPSIPSSSKEPAPIHQADTSCSCVIL</sequence>
<feature type="region of interest" description="Disordered" evidence="1">
    <location>
        <begin position="121"/>
        <end position="180"/>
    </location>
</feature>
<gene>
    <name evidence="2" type="ORF">SMAR0320_LOCUS23582</name>
    <name evidence="3" type="ORF">SMAR0320_LOCUS23586</name>
</gene>
<protein>
    <submittedName>
        <fullName evidence="2">Uncharacterized protein</fullName>
    </submittedName>
</protein>
<feature type="compositionally biased region" description="Polar residues" evidence="1">
    <location>
        <begin position="171"/>
        <end position="180"/>
    </location>
</feature>
<name>A0A6U3ZRW6_9STRA</name>
<feature type="compositionally biased region" description="Polar residues" evidence="1">
    <location>
        <begin position="154"/>
        <end position="163"/>
    </location>
</feature>
<proteinExistence type="predicted"/>
<reference evidence="2" key="1">
    <citation type="submission" date="2021-01" db="EMBL/GenBank/DDBJ databases">
        <authorList>
            <person name="Corre E."/>
            <person name="Pelletier E."/>
            <person name="Niang G."/>
            <person name="Scheremetjew M."/>
            <person name="Finn R."/>
            <person name="Kale V."/>
            <person name="Holt S."/>
            <person name="Cochrane G."/>
            <person name="Meng A."/>
            <person name="Brown T."/>
            <person name="Cohen L."/>
        </authorList>
    </citation>
    <scope>NUCLEOTIDE SEQUENCE</scope>
    <source>
        <strain evidence="2">SM1012Den-03</strain>
    </source>
</reference>
<dbReference type="EMBL" id="HBGZ01032961">
    <property type="protein sequence ID" value="CAD9631794.1"/>
    <property type="molecule type" value="Transcribed_RNA"/>
</dbReference>
<evidence type="ECO:0000313" key="2">
    <source>
        <dbReference type="EMBL" id="CAD9631786.1"/>
    </source>
</evidence>
<evidence type="ECO:0000256" key="1">
    <source>
        <dbReference type="SAM" id="MobiDB-lite"/>
    </source>
</evidence>
<feature type="compositionally biased region" description="Basic and acidic residues" evidence="1">
    <location>
        <begin position="137"/>
        <end position="151"/>
    </location>
</feature>
<dbReference type="AlphaFoldDB" id="A0A6U3ZRW6"/>
<organism evidence="2">
    <name type="scientific">Skeletonema marinoi</name>
    <dbReference type="NCBI Taxonomy" id="267567"/>
    <lineage>
        <taxon>Eukaryota</taxon>
        <taxon>Sar</taxon>
        <taxon>Stramenopiles</taxon>
        <taxon>Ochrophyta</taxon>
        <taxon>Bacillariophyta</taxon>
        <taxon>Coscinodiscophyceae</taxon>
        <taxon>Thalassiosirophycidae</taxon>
        <taxon>Thalassiosirales</taxon>
        <taxon>Skeletonemataceae</taxon>
        <taxon>Skeletonema</taxon>
        <taxon>Skeletonema marinoi-dohrnii complex</taxon>
    </lineage>
</organism>
<dbReference type="EMBL" id="HBGZ01032957">
    <property type="protein sequence ID" value="CAD9631786.1"/>
    <property type="molecule type" value="Transcribed_RNA"/>
</dbReference>